<dbReference type="GO" id="GO:0019534">
    <property type="term" value="F:toxin transmembrane transporter activity"/>
    <property type="evidence" value="ECO:0007669"/>
    <property type="project" value="InterPro"/>
</dbReference>
<dbReference type="EMBL" id="CP009455">
    <property type="protein sequence ID" value="AIR89842.1"/>
    <property type="molecule type" value="Genomic_DNA"/>
</dbReference>
<evidence type="ECO:0000313" key="8">
    <source>
        <dbReference type="Proteomes" id="UP000029493"/>
    </source>
</evidence>
<name>A0A089WTI9_9PSED</name>
<dbReference type="PRINTS" id="PR00624">
    <property type="entry name" value="HISTONEH5"/>
</dbReference>
<gene>
    <name evidence="7" type="ORF">LK03_11300</name>
</gene>
<feature type="compositionally biased region" description="Basic and acidic residues" evidence="5">
    <location>
        <begin position="86"/>
        <end position="252"/>
    </location>
</feature>
<dbReference type="STRING" id="157783.LK03_11300"/>
<keyword evidence="2 6" id="KW-0812">Transmembrane</keyword>
<evidence type="ECO:0000256" key="1">
    <source>
        <dbReference type="ARBA" id="ARBA00004167"/>
    </source>
</evidence>
<organism evidence="7 8">
    <name type="scientific">Pseudomonas cremoricolorata</name>
    <dbReference type="NCBI Taxonomy" id="157783"/>
    <lineage>
        <taxon>Bacteria</taxon>
        <taxon>Pseudomonadati</taxon>
        <taxon>Pseudomonadota</taxon>
        <taxon>Gammaproteobacteria</taxon>
        <taxon>Pseudomonadales</taxon>
        <taxon>Pseudomonadaceae</taxon>
        <taxon>Pseudomonas</taxon>
    </lineage>
</organism>
<dbReference type="NCBIfam" id="TIGR01352">
    <property type="entry name" value="tonB_Cterm"/>
    <property type="match status" value="1"/>
</dbReference>
<sequence>MMQQREPSASESYFWPSVWAIGLHVLVFGMLFVSFAMTPELPPSKPIVQATLYQLKSKSQATTQTNQKIAGEAKKTASRQTEVEQLEQKKVEQEAVKAAEQKKADAAQKAEEAAKAAEAKKAEEAAKANEAKKAAEAKKADDSKKADEAKKAAEKQQADIAKKKAEEEAKKKAEEEAKKQAAEEAKKKAAEDAKKQAAEDAKKKAAEDAKKKAAAEEAKKKAAEEAKKKAAADAQKKKAQEAARKSAEEKKAQALAELLSDNTERQQALADEQGDQVAGDFDDLIRMRAAEGWARPPSARKGMTVVLQINMLPDGTVTGVKVLKSSGDGPFDSSAVAAVKNIGRLTEMQGLKPNEFNPYRSFKMTFTPEDLAL</sequence>
<protein>
    <submittedName>
        <fullName evidence="7">Cell envelope biogenesis protein TolA</fullName>
    </submittedName>
</protein>
<proteinExistence type="predicted"/>
<dbReference type="NCBIfam" id="TIGR02794">
    <property type="entry name" value="tolA_full"/>
    <property type="match status" value="1"/>
</dbReference>
<feature type="transmembrane region" description="Helical" evidence="6">
    <location>
        <begin position="12"/>
        <end position="37"/>
    </location>
</feature>
<evidence type="ECO:0000256" key="6">
    <source>
        <dbReference type="SAM" id="Phobius"/>
    </source>
</evidence>
<dbReference type="Gene3D" id="3.30.1150.10">
    <property type="match status" value="1"/>
</dbReference>
<dbReference type="Proteomes" id="UP000029493">
    <property type="component" value="Chromosome"/>
</dbReference>
<dbReference type="eggNOG" id="COG0810">
    <property type="taxonomic scope" value="Bacteria"/>
</dbReference>
<comment type="subcellular location">
    <subcellularLocation>
        <location evidence="1">Membrane</location>
        <topology evidence="1">Single-pass membrane protein</topology>
    </subcellularLocation>
</comment>
<dbReference type="GO" id="GO:0030527">
    <property type="term" value="F:structural constituent of chromatin"/>
    <property type="evidence" value="ECO:0007669"/>
    <property type="project" value="InterPro"/>
</dbReference>
<feature type="region of interest" description="Disordered" evidence="5">
    <location>
        <begin position="59"/>
        <end position="275"/>
    </location>
</feature>
<feature type="compositionally biased region" description="Polar residues" evidence="5">
    <location>
        <begin position="59"/>
        <end position="68"/>
    </location>
</feature>
<dbReference type="InterPro" id="IPR006260">
    <property type="entry name" value="TonB/TolA_C"/>
</dbReference>
<keyword evidence="4 6" id="KW-0472">Membrane</keyword>
<dbReference type="GO" id="GO:0016020">
    <property type="term" value="C:membrane"/>
    <property type="evidence" value="ECO:0007669"/>
    <property type="project" value="UniProtKB-SubCell"/>
</dbReference>
<dbReference type="GO" id="GO:0003677">
    <property type="term" value="F:DNA binding"/>
    <property type="evidence" value="ECO:0007669"/>
    <property type="project" value="InterPro"/>
</dbReference>
<dbReference type="InterPro" id="IPR005819">
    <property type="entry name" value="H1/H5"/>
</dbReference>
<dbReference type="GO" id="GO:0006334">
    <property type="term" value="P:nucleosome assembly"/>
    <property type="evidence" value="ECO:0007669"/>
    <property type="project" value="InterPro"/>
</dbReference>
<dbReference type="GO" id="GO:0043213">
    <property type="term" value="P:bacteriocin transport"/>
    <property type="evidence" value="ECO:0007669"/>
    <property type="project" value="InterPro"/>
</dbReference>
<evidence type="ECO:0000256" key="3">
    <source>
        <dbReference type="ARBA" id="ARBA00022989"/>
    </source>
</evidence>
<dbReference type="InterPro" id="IPR014161">
    <property type="entry name" value="Tol-Pal_TolA"/>
</dbReference>
<dbReference type="GO" id="GO:0000786">
    <property type="term" value="C:nucleosome"/>
    <property type="evidence" value="ECO:0007669"/>
    <property type="project" value="InterPro"/>
</dbReference>
<reference evidence="7 8" key="1">
    <citation type="submission" date="2014-09" db="EMBL/GenBank/DDBJ databases">
        <authorList>
            <person name="Chan K.-G."/>
        </authorList>
    </citation>
    <scope>NUCLEOTIDE SEQUENCE [LARGE SCALE GENOMIC DNA]</scope>
    <source>
        <strain evidence="7 8">ND07</strain>
    </source>
</reference>
<dbReference type="AlphaFoldDB" id="A0A089WTI9"/>
<accession>A0A089WTI9</accession>
<evidence type="ECO:0000313" key="7">
    <source>
        <dbReference type="EMBL" id="AIR89842.1"/>
    </source>
</evidence>
<evidence type="ECO:0000256" key="5">
    <source>
        <dbReference type="SAM" id="MobiDB-lite"/>
    </source>
</evidence>
<dbReference type="KEGG" id="psw:LK03_11300"/>
<keyword evidence="8" id="KW-1185">Reference proteome</keyword>
<evidence type="ECO:0000256" key="2">
    <source>
        <dbReference type="ARBA" id="ARBA00022692"/>
    </source>
</evidence>
<dbReference type="Pfam" id="PF13103">
    <property type="entry name" value="TonB_2"/>
    <property type="match status" value="1"/>
</dbReference>
<evidence type="ECO:0000256" key="4">
    <source>
        <dbReference type="ARBA" id="ARBA00023136"/>
    </source>
</evidence>
<dbReference type="SUPFAM" id="SSF74653">
    <property type="entry name" value="TolA/TonB C-terminal domain"/>
    <property type="match status" value="1"/>
</dbReference>
<keyword evidence="3 6" id="KW-1133">Transmembrane helix</keyword>